<dbReference type="InterPro" id="IPR050951">
    <property type="entry name" value="Retrovirus_Pol_polyprotein"/>
</dbReference>
<dbReference type="PANTHER" id="PTHR37984:SF8">
    <property type="entry name" value="CCHC-TYPE DOMAIN-CONTAINING PROTEIN"/>
    <property type="match status" value="1"/>
</dbReference>
<dbReference type="EMBL" id="JANEYG010000095">
    <property type="protein sequence ID" value="KAJ8913367.1"/>
    <property type="molecule type" value="Genomic_DNA"/>
</dbReference>
<dbReference type="Gene3D" id="2.40.70.10">
    <property type="entry name" value="Acid Proteases"/>
    <property type="match status" value="1"/>
</dbReference>
<proteinExistence type="predicted"/>
<evidence type="ECO:0000313" key="3">
    <source>
        <dbReference type="Proteomes" id="UP001159042"/>
    </source>
</evidence>
<feature type="region of interest" description="Disordered" evidence="1">
    <location>
        <begin position="192"/>
        <end position="215"/>
    </location>
</feature>
<keyword evidence="3" id="KW-1185">Reference proteome</keyword>
<evidence type="ECO:0008006" key="4">
    <source>
        <dbReference type="Google" id="ProtNLM"/>
    </source>
</evidence>
<dbReference type="CDD" id="cd05481">
    <property type="entry name" value="retropepsin_like_LTR_1"/>
    <property type="match status" value="1"/>
</dbReference>
<dbReference type="SUPFAM" id="SSF50630">
    <property type="entry name" value="Acid proteases"/>
    <property type="match status" value="1"/>
</dbReference>
<dbReference type="PANTHER" id="PTHR37984">
    <property type="entry name" value="PROTEIN CBG26694"/>
    <property type="match status" value="1"/>
</dbReference>
<feature type="compositionally biased region" description="Basic residues" evidence="1">
    <location>
        <begin position="192"/>
        <end position="203"/>
    </location>
</feature>
<dbReference type="InterPro" id="IPR021109">
    <property type="entry name" value="Peptidase_aspartic_dom_sf"/>
</dbReference>
<reference evidence="2 3" key="1">
    <citation type="journal article" date="2023" name="Insect Mol. Biol.">
        <title>Genome sequencing provides insights into the evolution of gene families encoding plant cell wall-degrading enzymes in longhorned beetles.</title>
        <authorList>
            <person name="Shin N.R."/>
            <person name="Okamura Y."/>
            <person name="Kirsch R."/>
            <person name="Pauchet Y."/>
        </authorList>
    </citation>
    <scope>NUCLEOTIDE SEQUENCE [LARGE SCALE GENOMIC DNA]</scope>
    <source>
        <strain evidence="2">EAD_L_NR</strain>
    </source>
</reference>
<dbReference type="Proteomes" id="UP001159042">
    <property type="component" value="Unassembled WGS sequence"/>
</dbReference>
<feature type="compositionally biased region" description="Polar residues" evidence="1">
    <location>
        <begin position="206"/>
        <end position="215"/>
    </location>
</feature>
<sequence length="475" mass="53200">MMENNFKPPKNLIFDKNANKNLEDFLRSLEIFLKATGLAKKDSETKVAILLNVAGEEAQKKFQTFELTDAQRKDFNEVVQAFKIYGKPMKNETFDRYKFFTRAQQEGESFEHYITAIKVLAADCNFGTLEESLVRDRIVSGISDFAMQEKLLQQSDLTLKRAEQMCRASEVSRYQVEQLKGDKEVHALRVGQQKRKNAGRKGKVGAQSSATTGVGTQGTEYDCLKCGRRHGPRSCPAFGKKCTVCNKLNHFAVGCKFRNSSDTFVRKTAGNGNKRAASQKVYEVQNKNSEYSSDDEMPCIDSITIHNINNCSSSRGTNKWTVTAVINKKCVTMKLDSGAQCNCMPLKIYKELGFNLNLISKSNISILNYGNSKINTIGSVVLPCTVKGVRYNVKFVIVEEATVPIFGINACVKMNLVKRVDTITKSYTDKNDFISKNKEIFEGTGKVPFVYKIVLKDNAASFVSSCRRVSCNMYG</sequence>
<evidence type="ECO:0000313" key="2">
    <source>
        <dbReference type="EMBL" id="KAJ8913367.1"/>
    </source>
</evidence>
<protein>
    <recommendedName>
        <fullName evidence="4">Retrotransposon gag domain-containing protein</fullName>
    </recommendedName>
</protein>
<accession>A0AAV8VGE0</accession>
<gene>
    <name evidence="2" type="ORF">NQ315_008758</name>
</gene>
<comment type="caution">
    <text evidence="2">The sequence shown here is derived from an EMBL/GenBank/DDBJ whole genome shotgun (WGS) entry which is preliminary data.</text>
</comment>
<evidence type="ECO:0000256" key="1">
    <source>
        <dbReference type="SAM" id="MobiDB-lite"/>
    </source>
</evidence>
<organism evidence="2 3">
    <name type="scientific">Exocentrus adspersus</name>
    <dbReference type="NCBI Taxonomy" id="1586481"/>
    <lineage>
        <taxon>Eukaryota</taxon>
        <taxon>Metazoa</taxon>
        <taxon>Ecdysozoa</taxon>
        <taxon>Arthropoda</taxon>
        <taxon>Hexapoda</taxon>
        <taxon>Insecta</taxon>
        <taxon>Pterygota</taxon>
        <taxon>Neoptera</taxon>
        <taxon>Endopterygota</taxon>
        <taxon>Coleoptera</taxon>
        <taxon>Polyphaga</taxon>
        <taxon>Cucujiformia</taxon>
        <taxon>Chrysomeloidea</taxon>
        <taxon>Cerambycidae</taxon>
        <taxon>Lamiinae</taxon>
        <taxon>Acanthocinini</taxon>
        <taxon>Exocentrus</taxon>
    </lineage>
</organism>
<name>A0AAV8VGE0_9CUCU</name>
<dbReference type="AlphaFoldDB" id="A0AAV8VGE0"/>